<keyword evidence="1" id="KW-0472">Membrane</keyword>
<dbReference type="GO" id="GO:0005543">
    <property type="term" value="F:phospholipid binding"/>
    <property type="evidence" value="ECO:0007669"/>
    <property type="project" value="TreeGrafter"/>
</dbReference>
<dbReference type="InterPro" id="IPR030970">
    <property type="entry name" value="ABC_MlaD"/>
</dbReference>
<dbReference type="EMBL" id="DRKP01000121">
    <property type="protein sequence ID" value="HEB96834.1"/>
    <property type="molecule type" value="Genomic_DNA"/>
</dbReference>
<name>A0A831RQG9_9GAMM</name>
<feature type="domain" description="Mce/MlaD" evidence="2">
    <location>
        <begin position="40"/>
        <end position="118"/>
    </location>
</feature>
<organism evidence="3">
    <name type="scientific">Sedimenticola thiotaurini</name>
    <dbReference type="NCBI Taxonomy" id="1543721"/>
    <lineage>
        <taxon>Bacteria</taxon>
        <taxon>Pseudomonadati</taxon>
        <taxon>Pseudomonadota</taxon>
        <taxon>Gammaproteobacteria</taxon>
        <taxon>Chromatiales</taxon>
        <taxon>Sedimenticolaceae</taxon>
        <taxon>Sedimenticola</taxon>
    </lineage>
</organism>
<keyword evidence="1" id="KW-0812">Transmembrane</keyword>
<evidence type="ECO:0000256" key="1">
    <source>
        <dbReference type="SAM" id="Phobius"/>
    </source>
</evidence>
<feature type="transmembrane region" description="Helical" evidence="1">
    <location>
        <begin position="6"/>
        <end position="25"/>
    </location>
</feature>
<keyword evidence="1" id="KW-1133">Transmembrane helix</keyword>
<dbReference type="PANTHER" id="PTHR33371">
    <property type="entry name" value="INTERMEMBRANE PHOSPHOLIPID TRANSPORT SYSTEM BINDING PROTEIN MLAD-RELATED"/>
    <property type="match status" value="1"/>
</dbReference>
<comment type="caution">
    <text evidence="3">The sequence shown here is derived from an EMBL/GenBank/DDBJ whole genome shotgun (WGS) entry which is preliminary data.</text>
</comment>
<gene>
    <name evidence="3" type="primary">mlaD</name>
    <name evidence="3" type="ORF">ENI96_10445</name>
</gene>
<dbReference type="PANTHER" id="PTHR33371:SF4">
    <property type="entry name" value="INTERMEMBRANE PHOSPHOLIPID TRANSPORT SYSTEM BINDING PROTEIN MLAD"/>
    <property type="match status" value="1"/>
</dbReference>
<dbReference type="Proteomes" id="UP000886251">
    <property type="component" value="Unassembled WGS sequence"/>
</dbReference>
<dbReference type="InterPro" id="IPR003399">
    <property type="entry name" value="Mce/MlaD"/>
</dbReference>
<proteinExistence type="predicted"/>
<sequence>MQSNRVVEILVGAFVAAGLVALFFLSMQVSNLATSAGGEGYEVEARFDNIGSLKVRSPVTMAGVRIGRVSAIGFDTSTYEAVVTLRIESRYDTIPDDTFAKIFTAGLLGEQYVGLDPGGSDTYLKPGDRISLTQSALVLEEIIGQFLFSKAEEGVKGD</sequence>
<evidence type="ECO:0000313" key="3">
    <source>
        <dbReference type="EMBL" id="HEB96834.1"/>
    </source>
</evidence>
<dbReference type="GO" id="GO:0005548">
    <property type="term" value="F:phospholipid transporter activity"/>
    <property type="evidence" value="ECO:0007669"/>
    <property type="project" value="TreeGrafter"/>
</dbReference>
<evidence type="ECO:0000259" key="2">
    <source>
        <dbReference type="Pfam" id="PF02470"/>
    </source>
</evidence>
<dbReference type="InterPro" id="IPR052336">
    <property type="entry name" value="MlaD_Phospholipid_Transporter"/>
</dbReference>
<protein>
    <submittedName>
        <fullName evidence="3">Outer membrane lipid asymmetry maintenance protein MlaD</fullName>
    </submittedName>
</protein>
<dbReference type="NCBIfam" id="TIGR04430">
    <property type="entry name" value="OM_asym_MlaD"/>
    <property type="match status" value="1"/>
</dbReference>
<reference evidence="3" key="1">
    <citation type="journal article" date="2020" name="mSystems">
        <title>Genome- and Community-Level Interaction Insights into Carbon Utilization and Element Cycling Functions of Hydrothermarchaeota in Hydrothermal Sediment.</title>
        <authorList>
            <person name="Zhou Z."/>
            <person name="Liu Y."/>
            <person name="Xu W."/>
            <person name="Pan J."/>
            <person name="Luo Z.H."/>
            <person name="Li M."/>
        </authorList>
    </citation>
    <scope>NUCLEOTIDE SEQUENCE [LARGE SCALE GENOMIC DNA]</scope>
    <source>
        <strain evidence="3">HyVt-443</strain>
    </source>
</reference>
<dbReference type="Pfam" id="PF02470">
    <property type="entry name" value="MlaD"/>
    <property type="match status" value="1"/>
</dbReference>
<dbReference type="AlphaFoldDB" id="A0A831RQG9"/>
<accession>A0A831RQG9</accession>